<accession>A0A383BMV9</accession>
<keyword evidence="1" id="KW-0812">Transmembrane</keyword>
<evidence type="ECO:0000313" key="2">
    <source>
        <dbReference type="EMBL" id="SVE20685.1"/>
    </source>
</evidence>
<gene>
    <name evidence="2" type="ORF">METZ01_LOCUS473539</name>
</gene>
<dbReference type="AlphaFoldDB" id="A0A383BMV9"/>
<keyword evidence="1" id="KW-1133">Transmembrane helix</keyword>
<organism evidence="2">
    <name type="scientific">marine metagenome</name>
    <dbReference type="NCBI Taxonomy" id="408172"/>
    <lineage>
        <taxon>unclassified sequences</taxon>
        <taxon>metagenomes</taxon>
        <taxon>ecological metagenomes</taxon>
    </lineage>
</organism>
<feature type="transmembrane region" description="Helical" evidence="1">
    <location>
        <begin position="122"/>
        <end position="143"/>
    </location>
</feature>
<sequence>CGSSDIVLFKDIHRCKVCDSTNIIAVELSGQAVAPQKPAPKKVKNMQHMARICGALIAIGYFLPWVDIVIISFSGYNVIKIVEMAGEFGVEDVSPPLWVYGTYLFVVLGIASAALNKKGLHLVSGVFVMLIVLWGLTDVGGIGGSDGSIFDVIGIGLLITIVAPIGQIIGAFWEEEPKE</sequence>
<feature type="non-terminal residue" evidence="2">
    <location>
        <position position="1"/>
    </location>
</feature>
<feature type="transmembrane region" description="Helical" evidence="1">
    <location>
        <begin position="97"/>
        <end position="115"/>
    </location>
</feature>
<protein>
    <submittedName>
        <fullName evidence="2">Uncharacterized protein</fullName>
    </submittedName>
</protein>
<feature type="transmembrane region" description="Helical" evidence="1">
    <location>
        <begin position="52"/>
        <end position="77"/>
    </location>
</feature>
<keyword evidence="1" id="KW-0472">Membrane</keyword>
<feature type="transmembrane region" description="Helical" evidence="1">
    <location>
        <begin position="149"/>
        <end position="173"/>
    </location>
</feature>
<dbReference type="EMBL" id="UINC01201371">
    <property type="protein sequence ID" value="SVE20685.1"/>
    <property type="molecule type" value="Genomic_DNA"/>
</dbReference>
<proteinExistence type="predicted"/>
<name>A0A383BMV9_9ZZZZ</name>
<reference evidence="2" key="1">
    <citation type="submission" date="2018-05" db="EMBL/GenBank/DDBJ databases">
        <authorList>
            <person name="Lanie J.A."/>
            <person name="Ng W.-L."/>
            <person name="Kazmierczak K.M."/>
            <person name="Andrzejewski T.M."/>
            <person name="Davidsen T.M."/>
            <person name="Wayne K.J."/>
            <person name="Tettelin H."/>
            <person name="Glass J.I."/>
            <person name="Rusch D."/>
            <person name="Podicherti R."/>
            <person name="Tsui H.-C.T."/>
            <person name="Winkler M.E."/>
        </authorList>
    </citation>
    <scope>NUCLEOTIDE SEQUENCE</scope>
</reference>
<evidence type="ECO:0000256" key="1">
    <source>
        <dbReference type="SAM" id="Phobius"/>
    </source>
</evidence>